<dbReference type="InterPro" id="IPR051061">
    <property type="entry name" value="Zinc_finger_trans_reg"/>
</dbReference>
<evidence type="ECO:0000259" key="10">
    <source>
        <dbReference type="PROSITE" id="PS50157"/>
    </source>
</evidence>
<dbReference type="GO" id="GO:0008270">
    <property type="term" value="F:zinc ion binding"/>
    <property type="evidence" value="ECO:0007669"/>
    <property type="project" value="UniProtKB-KW"/>
</dbReference>
<comment type="caution">
    <text evidence="11">The sequence shown here is derived from an EMBL/GenBank/DDBJ whole genome shotgun (WGS) entry which is preliminary data.</text>
</comment>
<accession>A0A835DF97</accession>
<dbReference type="AlphaFoldDB" id="A0A835DF97"/>
<dbReference type="PROSITE" id="PS00028">
    <property type="entry name" value="ZINC_FINGER_C2H2_1"/>
    <property type="match status" value="5"/>
</dbReference>
<proteinExistence type="predicted"/>
<evidence type="ECO:0000256" key="4">
    <source>
        <dbReference type="ARBA" id="ARBA00022771"/>
    </source>
</evidence>
<evidence type="ECO:0000256" key="3">
    <source>
        <dbReference type="ARBA" id="ARBA00022737"/>
    </source>
</evidence>
<dbReference type="EMBL" id="JABCRI010000008">
    <property type="protein sequence ID" value="KAF8402348.1"/>
    <property type="molecule type" value="Genomic_DNA"/>
</dbReference>
<dbReference type="PANTHER" id="PTHR46179:SF13">
    <property type="entry name" value="C2H2-TYPE DOMAIN-CONTAINING PROTEIN"/>
    <property type="match status" value="1"/>
</dbReference>
<keyword evidence="6" id="KW-0805">Transcription regulation</keyword>
<evidence type="ECO:0000313" key="12">
    <source>
        <dbReference type="Proteomes" id="UP000655225"/>
    </source>
</evidence>
<name>A0A835DF97_TETSI</name>
<feature type="domain" description="C2H2-type" evidence="10">
    <location>
        <begin position="234"/>
        <end position="263"/>
    </location>
</feature>
<evidence type="ECO:0000256" key="9">
    <source>
        <dbReference type="PROSITE-ProRule" id="PRU00042"/>
    </source>
</evidence>
<keyword evidence="3" id="KW-0677">Repeat</keyword>
<sequence length="391" mass="45171">MLINFWFCSHYSLFTARLWPAWKLRRLHQFVKIYFGLATCNFPGSSENVKKHWRWKEKRRKGRFSEISGVITVITVASADLFPIFVSVIPEEIDEHRVDISGEKEKTKPNTCEECGASFRKPAYLKQHMQSHSFEREALDPTFRTPKCEEEAFCTLIGPVPGWGISCEAPSSEPQSRTISLLRGMHFTCPIDDCHSSYRRIDHLTRHLLQHQGKLFICPVENCNRNSGEGPKQHVCQEIGCGKAFKFASKLRKHEDSHVKLDSVEAICSELGCMKHFTDAQCLKAHLQSRHQYITCEVCGTKQLKKNIKLHMRTHEAHEAGGLSERIKCSFKGCLHTFSTQSNLNQHMKAVHLEVRPFACSIPECSMRFPYRHVRDKWITMRKLDAMFMLM</sequence>
<dbReference type="InterPro" id="IPR036236">
    <property type="entry name" value="Znf_C2H2_sf"/>
</dbReference>
<organism evidence="11 12">
    <name type="scientific">Tetracentron sinense</name>
    <name type="common">Spur-leaf</name>
    <dbReference type="NCBI Taxonomy" id="13715"/>
    <lineage>
        <taxon>Eukaryota</taxon>
        <taxon>Viridiplantae</taxon>
        <taxon>Streptophyta</taxon>
        <taxon>Embryophyta</taxon>
        <taxon>Tracheophyta</taxon>
        <taxon>Spermatophyta</taxon>
        <taxon>Magnoliopsida</taxon>
        <taxon>Trochodendrales</taxon>
        <taxon>Trochodendraceae</taxon>
        <taxon>Tetracentron</taxon>
    </lineage>
</organism>
<evidence type="ECO:0000256" key="2">
    <source>
        <dbReference type="ARBA" id="ARBA00022723"/>
    </source>
</evidence>
<feature type="domain" description="C2H2-type" evidence="10">
    <location>
        <begin position="187"/>
        <end position="216"/>
    </location>
</feature>
<dbReference type="FunFam" id="3.30.160.60:FF:000100">
    <property type="entry name" value="Zinc finger 45-like"/>
    <property type="match status" value="1"/>
</dbReference>
<evidence type="ECO:0000256" key="6">
    <source>
        <dbReference type="ARBA" id="ARBA00023015"/>
    </source>
</evidence>
<evidence type="ECO:0000256" key="8">
    <source>
        <dbReference type="ARBA" id="ARBA00023242"/>
    </source>
</evidence>
<dbReference type="OrthoDB" id="427030at2759"/>
<dbReference type="Proteomes" id="UP000655225">
    <property type="component" value="Unassembled WGS sequence"/>
</dbReference>
<dbReference type="PROSITE" id="PS50157">
    <property type="entry name" value="ZINC_FINGER_C2H2_2"/>
    <property type="match status" value="4"/>
</dbReference>
<dbReference type="GO" id="GO:0006357">
    <property type="term" value="P:regulation of transcription by RNA polymerase II"/>
    <property type="evidence" value="ECO:0007669"/>
    <property type="project" value="TreeGrafter"/>
</dbReference>
<gene>
    <name evidence="11" type="ORF">HHK36_013302</name>
</gene>
<feature type="domain" description="C2H2-type" evidence="10">
    <location>
        <begin position="110"/>
        <end position="137"/>
    </location>
</feature>
<evidence type="ECO:0000256" key="5">
    <source>
        <dbReference type="ARBA" id="ARBA00022833"/>
    </source>
</evidence>
<dbReference type="SUPFAM" id="SSF57667">
    <property type="entry name" value="beta-beta-alpha zinc fingers"/>
    <property type="match status" value="2"/>
</dbReference>
<dbReference type="Pfam" id="PF00096">
    <property type="entry name" value="zf-C2H2"/>
    <property type="match status" value="4"/>
</dbReference>
<dbReference type="GO" id="GO:0003700">
    <property type="term" value="F:DNA-binding transcription factor activity"/>
    <property type="evidence" value="ECO:0007669"/>
    <property type="project" value="TreeGrafter"/>
</dbReference>
<keyword evidence="8" id="KW-0539">Nucleus</keyword>
<keyword evidence="5" id="KW-0862">Zinc</keyword>
<dbReference type="InterPro" id="IPR013087">
    <property type="entry name" value="Znf_C2H2_type"/>
</dbReference>
<reference evidence="11 12" key="1">
    <citation type="submission" date="2020-04" db="EMBL/GenBank/DDBJ databases">
        <title>Plant Genome Project.</title>
        <authorList>
            <person name="Zhang R.-G."/>
        </authorList>
    </citation>
    <scope>NUCLEOTIDE SEQUENCE [LARGE SCALE GENOMIC DNA]</scope>
    <source>
        <strain evidence="11">YNK0</strain>
        <tissue evidence="11">Leaf</tissue>
    </source>
</reference>
<evidence type="ECO:0000313" key="11">
    <source>
        <dbReference type="EMBL" id="KAF8402348.1"/>
    </source>
</evidence>
<dbReference type="SMART" id="SM00355">
    <property type="entry name" value="ZnF_C2H2"/>
    <property type="match status" value="6"/>
</dbReference>
<feature type="domain" description="C2H2-type" evidence="10">
    <location>
        <begin position="327"/>
        <end position="357"/>
    </location>
</feature>
<keyword evidence="2" id="KW-0479">Metal-binding</keyword>
<dbReference type="GO" id="GO:0080084">
    <property type="term" value="F:5S rDNA binding"/>
    <property type="evidence" value="ECO:0007669"/>
    <property type="project" value="TreeGrafter"/>
</dbReference>
<dbReference type="Gene3D" id="3.30.160.60">
    <property type="entry name" value="Classic Zinc Finger"/>
    <property type="match status" value="3"/>
</dbReference>
<keyword evidence="7" id="KW-0804">Transcription</keyword>
<dbReference type="PANTHER" id="PTHR46179">
    <property type="entry name" value="ZINC FINGER PROTEIN"/>
    <property type="match status" value="1"/>
</dbReference>
<keyword evidence="12" id="KW-1185">Reference proteome</keyword>
<dbReference type="GO" id="GO:0005730">
    <property type="term" value="C:nucleolus"/>
    <property type="evidence" value="ECO:0007669"/>
    <property type="project" value="TreeGrafter"/>
</dbReference>
<evidence type="ECO:0000256" key="7">
    <source>
        <dbReference type="ARBA" id="ARBA00023163"/>
    </source>
</evidence>
<protein>
    <recommendedName>
        <fullName evidence="10">C2H2-type domain-containing protein</fullName>
    </recommendedName>
</protein>
<comment type="subcellular location">
    <subcellularLocation>
        <location evidence="1">Nucleus</location>
    </subcellularLocation>
</comment>
<keyword evidence="4 9" id="KW-0863">Zinc-finger</keyword>
<evidence type="ECO:0000256" key="1">
    <source>
        <dbReference type="ARBA" id="ARBA00004123"/>
    </source>
</evidence>